<dbReference type="AlphaFoldDB" id="A0A5P2CWZ1"/>
<dbReference type="EMBL" id="CP029190">
    <property type="protein sequence ID" value="QES46507.1"/>
    <property type="molecule type" value="Genomic_DNA"/>
</dbReference>
<reference evidence="1 2" key="1">
    <citation type="submission" date="2018-05" db="EMBL/GenBank/DDBJ databases">
        <title>Streptomyces venezuelae.</title>
        <authorList>
            <person name="Kim W."/>
            <person name="Lee N."/>
            <person name="Cho B.-K."/>
        </authorList>
    </citation>
    <scope>NUCLEOTIDE SEQUENCE [LARGE SCALE GENOMIC DNA]</scope>
    <source>
        <strain evidence="1 2">ATCC 21782</strain>
    </source>
</reference>
<protein>
    <submittedName>
        <fullName evidence="1">Uncharacterized protein</fullName>
    </submittedName>
</protein>
<sequence>MEELEQPAVNYDGVEFPDARLQVVAMLSSLARPAYQQRVWLADIREPGDVDDLTMVINILDDTRVLEDPEGVVGEVLRNQNEARAMRELTSLLYPLIDELGEAPDSEYLASRRWPAVVEAARKALRSMA</sequence>
<accession>A0A5P2CWZ1</accession>
<dbReference type="Proteomes" id="UP000325211">
    <property type="component" value="Chromosome"/>
</dbReference>
<dbReference type="InterPro" id="IPR057705">
    <property type="entry name" value="DUF7945"/>
</dbReference>
<name>A0A5P2CWZ1_STRVZ</name>
<proteinExistence type="predicted"/>
<organism evidence="1 2">
    <name type="scientific">Streptomyces venezuelae</name>
    <dbReference type="NCBI Taxonomy" id="54571"/>
    <lineage>
        <taxon>Bacteria</taxon>
        <taxon>Bacillati</taxon>
        <taxon>Actinomycetota</taxon>
        <taxon>Actinomycetes</taxon>
        <taxon>Kitasatosporales</taxon>
        <taxon>Streptomycetaceae</taxon>
        <taxon>Streptomyces</taxon>
    </lineage>
</organism>
<dbReference type="NCBIfam" id="NF047838">
    <property type="entry name" value="SCO4402_fam"/>
    <property type="match status" value="1"/>
</dbReference>
<dbReference type="Pfam" id="PF25656">
    <property type="entry name" value="DUF7945"/>
    <property type="match status" value="1"/>
</dbReference>
<evidence type="ECO:0000313" key="1">
    <source>
        <dbReference type="EMBL" id="QES46507.1"/>
    </source>
</evidence>
<dbReference type="RefSeq" id="WP_150205330.1">
    <property type="nucleotide sequence ID" value="NZ_CP029190.1"/>
</dbReference>
<evidence type="ECO:0000313" key="2">
    <source>
        <dbReference type="Proteomes" id="UP000325211"/>
    </source>
</evidence>
<gene>
    <name evidence="1" type="ORF">DEJ50_00145</name>
</gene>
<dbReference type="OrthoDB" id="4242038at2"/>